<feature type="transmembrane region" description="Helical" evidence="1">
    <location>
        <begin position="266"/>
        <end position="289"/>
    </location>
</feature>
<feature type="transmembrane region" description="Helical" evidence="1">
    <location>
        <begin position="236"/>
        <end position="260"/>
    </location>
</feature>
<evidence type="ECO:0000256" key="1">
    <source>
        <dbReference type="SAM" id="Phobius"/>
    </source>
</evidence>
<dbReference type="RefSeq" id="WP_130781635.1">
    <property type="nucleotide sequence ID" value="NZ_BIMR01000165.1"/>
</dbReference>
<keyword evidence="1" id="KW-0812">Transmembrane</keyword>
<feature type="transmembrane region" description="Helical" evidence="1">
    <location>
        <begin position="38"/>
        <end position="61"/>
    </location>
</feature>
<name>A0A402DSD0_9CELL</name>
<organism evidence="2 3">
    <name type="scientific">Cellulomonas biazotea</name>
    <dbReference type="NCBI Taxonomy" id="1709"/>
    <lineage>
        <taxon>Bacteria</taxon>
        <taxon>Bacillati</taxon>
        <taxon>Actinomycetota</taxon>
        <taxon>Actinomycetes</taxon>
        <taxon>Micrococcales</taxon>
        <taxon>Cellulomonadaceae</taxon>
        <taxon>Cellulomonas</taxon>
    </lineage>
</organism>
<dbReference type="OrthoDB" id="161151at2"/>
<accession>A0A402DSD0</accession>
<evidence type="ECO:0000313" key="3">
    <source>
        <dbReference type="Proteomes" id="UP000289954"/>
    </source>
</evidence>
<dbReference type="EMBL" id="BIMR01000165">
    <property type="protein sequence ID" value="GCE77032.1"/>
    <property type="molecule type" value="Genomic_DNA"/>
</dbReference>
<feature type="transmembrane region" description="Helical" evidence="1">
    <location>
        <begin position="132"/>
        <end position="149"/>
    </location>
</feature>
<feature type="transmembrane region" description="Helical" evidence="1">
    <location>
        <begin position="67"/>
        <end position="88"/>
    </location>
</feature>
<sequence>MSPRDGDGHERLPGGAASPVHLLLRLGLPRDPLATRHLGTFLVVTALTVLVTRALLAASGYPQLGGGGLHVAHVLWGGLLMALAFVLLLSFLGPVLRPLGAIVGGVGFGLFVDEVGKFVTADNDYFYEPTAAIIYATVVALGLVAEALHGRRPRDPRESLAGAVDEAVAGVVGGFTGPARARAEARLAEAGDVPGTAETRALLRSVVDDHDELPDVVEAVSRGAVRALHLLVRARFVPWLAVVLLVATAAVSVTRGLLAWGDLGGLWWVAAGAVVSGLVGAAFAVVGLVQVRRDAVEGYRWFRRAVLVSLLVTQFFLFRLSAWDASWGLLVDLFVLGVVSAELEVLRRNREQSGHDGGAATAA</sequence>
<gene>
    <name evidence="2" type="ORF">CBZ_20880</name>
</gene>
<dbReference type="AlphaFoldDB" id="A0A402DSD0"/>
<keyword evidence="1" id="KW-1133">Transmembrane helix</keyword>
<proteinExistence type="predicted"/>
<feature type="transmembrane region" description="Helical" evidence="1">
    <location>
        <begin position="95"/>
        <end position="112"/>
    </location>
</feature>
<dbReference type="Proteomes" id="UP000289954">
    <property type="component" value="Unassembled WGS sequence"/>
</dbReference>
<keyword evidence="3" id="KW-1185">Reference proteome</keyword>
<comment type="caution">
    <text evidence="2">The sequence shown here is derived from an EMBL/GenBank/DDBJ whole genome shotgun (WGS) entry which is preliminary data.</text>
</comment>
<feature type="transmembrane region" description="Helical" evidence="1">
    <location>
        <begin position="301"/>
        <end position="321"/>
    </location>
</feature>
<protein>
    <submittedName>
        <fullName evidence="2">Uncharacterized protein</fullName>
    </submittedName>
</protein>
<reference evidence="2 3" key="1">
    <citation type="submission" date="2019-01" db="EMBL/GenBank/DDBJ databases">
        <title>Draft genome sequence of Cellulomonas takizawaensis strain TKZ-21.</title>
        <authorList>
            <person name="Yamamura H."/>
            <person name="Hayashi T."/>
            <person name="Hamada M."/>
            <person name="Serisawa Y."/>
            <person name="Matsuyama K."/>
            <person name="Nakagawa Y."/>
            <person name="Otoguro M."/>
            <person name="Yanagida F."/>
            <person name="Hayakawa M."/>
        </authorList>
    </citation>
    <scope>NUCLEOTIDE SEQUENCE [LARGE SCALE GENOMIC DNA]</scope>
    <source>
        <strain evidence="2 3">NBRC12680</strain>
    </source>
</reference>
<evidence type="ECO:0000313" key="2">
    <source>
        <dbReference type="EMBL" id="GCE77032.1"/>
    </source>
</evidence>
<keyword evidence="1" id="KW-0472">Membrane</keyword>